<dbReference type="PANTHER" id="PTHR23117">
    <property type="entry name" value="GUANYLATE KINASE-RELATED"/>
    <property type="match status" value="1"/>
</dbReference>
<feature type="compositionally biased region" description="Pro residues" evidence="4">
    <location>
        <begin position="39"/>
        <end position="48"/>
    </location>
</feature>
<reference evidence="6 7" key="1">
    <citation type="submission" date="2021-04" db="EMBL/GenBank/DDBJ databases">
        <authorList>
            <person name="Bliznina A."/>
        </authorList>
    </citation>
    <scope>NUCLEOTIDE SEQUENCE [LARGE SCALE GENOMIC DNA]</scope>
</reference>
<dbReference type="Pfam" id="PF00625">
    <property type="entry name" value="Guanylate_kin"/>
    <property type="match status" value="1"/>
</dbReference>
<feature type="region of interest" description="Disordered" evidence="4">
    <location>
        <begin position="1"/>
        <end position="59"/>
    </location>
</feature>
<feature type="region of interest" description="Disordered" evidence="4">
    <location>
        <begin position="625"/>
        <end position="652"/>
    </location>
</feature>
<dbReference type="InterPro" id="IPR027417">
    <property type="entry name" value="P-loop_NTPase"/>
</dbReference>
<evidence type="ECO:0000259" key="5">
    <source>
        <dbReference type="PROSITE" id="PS50052"/>
    </source>
</evidence>
<dbReference type="InterPro" id="IPR001611">
    <property type="entry name" value="Leu-rich_rpt"/>
</dbReference>
<dbReference type="InterPro" id="IPR008144">
    <property type="entry name" value="Guanylate_kin-like_dom"/>
</dbReference>
<dbReference type="PANTHER" id="PTHR23117:SF18">
    <property type="entry name" value="LEUCINE-RICH REPEAT AND GUANYLATE KINASE DOMAIN-CONTAINING PROTEIN"/>
    <property type="match status" value="1"/>
</dbReference>
<keyword evidence="1" id="KW-0433">Leucine-rich repeat</keyword>
<accession>A0ABN7SWM2</accession>
<protein>
    <submittedName>
        <fullName evidence="6">Oidioi.mRNA.OKI2018_I69.chr2.g4334.t1.cds</fullName>
    </submittedName>
</protein>
<dbReference type="Gene3D" id="3.80.10.10">
    <property type="entry name" value="Ribonuclease Inhibitor"/>
    <property type="match status" value="3"/>
</dbReference>
<dbReference type="EMBL" id="OU015567">
    <property type="protein sequence ID" value="CAG5109856.1"/>
    <property type="molecule type" value="Genomic_DNA"/>
</dbReference>
<evidence type="ECO:0000256" key="4">
    <source>
        <dbReference type="SAM" id="MobiDB-lite"/>
    </source>
</evidence>
<dbReference type="InterPro" id="IPR025875">
    <property type="entry name" value="Leu-rich_rpt_4"/>
</dbReference>
<sequence>MQESPAGVEKSPSVDLDGQRLTAKSTVESVPINVAPSPSSGPPAPPKSPLIDSPRKSSRVPVSKVQLTMEMCKGRLSDLGDGLHFRTMCLSNLGLDFLGANILKFKLINNLNIAHNNITSLGKHIGQLENLLKVDVSHNRLTKAFDFTSAGMLQYADFSHNRIEDVDNASNHKYLRELNLSHNNIDDIRALSRLKQLKSLNLSYNELRQAEGLEDLPLLKLDLSSNKLQNVFDVVKLKFLLVLDISNNQISDIKPLVEANLPLQDLRLGYNKLANMQEILPLQEIKFLHKLQLIGNPLDKTEDYRQLVLYLFPKLTFFDGTPVEPIDTVRARNLFRPSAELCSSLDHMTHTVYGILEGQRLREYVMPNPDYPYPFLIITGPPKLNKSSLVKQLVEEFGDAFGHASSHTTAEEATAEMYHHVDDVEFQEMIRGGAFIQMARTPDGIMYGLTKDYLEKVALEGKAAICHMNLDGVRTMKLTTLRPRYIMITPKSPESYKSLLEEKKCTDLEIQEAFHSVEQFAIMNREQPGYFDMVIAADNEEEAYEVLKKLVIEFLGENEVRSAKQRQGSMSSMITTPEQRQRRAEQLIESVRNVEPPFKVQSAPSKLTNSSVHNLLNLIDHEIGSAESEEDWETSSSIPPKTPTKLPPIAQK</sequence>
<dbReference type="SMART" id="SM00072">
    <property type="entry name" value="GuKc"/>
    <property type="match status" value="1"/>
</dbReference>
<evidence type="ECO:0000256" key="3">
    <source>
        <dbReference type="ARBA" id="ARBA00022737"/>
    </source>
</evidence>
<feature type="domain" description="Guanylate kinase-like" evidence="5">
    <location>
        <begin position="373"/>
        <end position="552"/>
    </location>
</feature>
<gene>
    <name evidence="6" type="ORF">OKIOD_LOCUS13099</name>
</gene>
<dbReference type="SUPFAM" id="SSF52540">
    <property type="entry name" value="P-loop containing nucleoside triphosphate hydrolases"/>
    <property type="match status" value="1"/>
</dbReference>
<organism evidence="6 7">
    <name type="scientific">Oikopleura dioica</name>
    <name type="common">Tunicate</name>
    <dbReference type="NCBI Taxonomy" id="34765"/>
    <lineage>
        <taxon>Eukaryota</taxon>
        <taxon>Metazoa</taxon>
        <taxon>Chordata</taxon>
        <taxon>Tunicata</taxon>
        <taxon>Appendicularia</taxon>
        <taxon>Copelata</taxon>
        <taxon>Oikopleuridae</taxon>
        <taxon>Oikopleura</taxon>
    </lineage>
</organism>
<keyword evidence="2" id="KW-0808">Transferase</keyword>
<evidence type="ECO:0000313" key="7">
    <source>
        <dbReference type="Proteomes" id="UP001158576"/>
    </source>
</evidence>
<dbReference type="InterPro" id="IPR008145">
    <property type="entry name" value="GK/Ca_channel_bsu"/>
</dbReference>
<evidence type="ECO:0000256" key="1">
    <source>
        <dbReference type="ARBA" id="ARBA00022614"/>
    </source>
</evidence>
<keyword evidence="3" id="KW-0677">Repeat</keyword>
<name>A0ABN7SWM2_OIKDI</name>
<dbReference type="Proteomes" id="UP001158576">
    <property type="component" value="Chromosome 2"/>
</dbReference>
<dbReference type="Gene3D" id="3.40.50.300">
    <property type="entry name" value="P-loop containing nucleotide triphosphate hydrolases"/>
    <property type="match status" value="1"/>
</dbReference>
<dbReference type="Pfam" id="PF14580">
    <property type="entry name" value="LRR_9"/>
    <property type="match status" value="1"/>
</dbReference>
<dbReference type="Pfam" id="PF12799">
    <property type="entry name" value="LRR_4"/>
    <property type="match status" value="1"/>
</dbReference>
<evidence type="ECO:0000256" key="2">
    <source>
        <dbReference type="ARBA" id="ARBA00022679"/>
    </source>
</evidence>
<keyword evidence="7" id="KW-1185">Reference proteome</keyword>
<dbReference type="InterPro" id="IPR032675">
    <property type="entry name" value="LRR_dom_sf"/>
</dbReference>
<dbReference type="PROSITE" id="PS51450">
    <property type="entry name" value="LRR"/>
    <property type="match status" value="3"/>
</dbReference>
<proteinExistence type="predicted"/>
<dbReference type="SUPFAM" id="SSF52058">
    <property type="entry name" value="L domain-like"/>
    <property type="match status" value="1"/>
</dbReference>
<evidence type="ECO:0000313" key="6">
    <source>
        <dbReference type="EMBL" id="CAG5109856.1"/>
    </source>
</evidence>
<dbReference type="PROSITE" id="PS50052">
    <property type="entry name" value="GUANYLATE_KINASE_2"/>
    <property type="match status" value="1"/>
</dbReference>